<organism evidence="2 3">
    <name type="scientific">Ambispora gerdemannii</name>
    <dbReference type="NCBI Taxonomy" id="144530"/>
    <lineage>
        <taxon>Eukaryota</taxon>
        <taxon>Fungi</taxon>
        <taxon>Fungi incertae sedis</taxon>
        <taxon>Mucoromycota</taxon>
        <taxon>Glomeromycotina</taxon>
        <taxon>Glomeromycetes</taxon>
        <taxon>Archaeosporales</taxon>
        <taxon>Ambisporaceae</taxon>
        <taxon>Ambispora</taxon>
    </lineage>
</organism>
<dbReference type="PANTHER" id="PTHR15020">
    <property type="entry name" value="FLAVIN REDUCTASE-RELATED"/>
    <property type="match status" value="1"/>
</dbReference>
<dbReference type="Pfam" id="PF13460">
    <property type="entry name" value="NAD_binding_10"/>
    <property type="match status" value="1"/>
</dbReference>
<evidence type="ECO:0000313" key="3">
    <source>
        <dbReference type="Proteomes" id="UP000789831"/>
    </source>
</evidence>
<dbReference type="EMBL" id="CAJVPL010001159">
    <property type="protein sequence ID" value="CAG8556139.1"/>
    <property type="molecule type" value="Genomic_DNA"/>
</dbReference>
<sequence>MNNINLCQYNVVDVASHTSYNPLFFDENMPSTMRGKHILVLGASGRLGSQVVRQALDASYYVTTLVRNDRALPFTRQQLRNPNLVICVGSIFSRTNLDRVIEGQDVVINCLGPRRSCEFNLLNFLGQRTSDIDLNSRAQRYINESMARLGVKRLIIVRCHGTSTLDSFFTRLFFSKMHNNDKKVQEKLIVENSKFLDWTIVRVGGLSNGKLTKKYSLHDNDQIILKKVSRADVAHFILKEVGNGTWIQRTPSIDATIFPTNGKKWYY</sequence>
<accession>A0A9N9B5R9</accession>
<protein>
    <submittedName>
        <fullName evidence="2">3363_t:CDS:1</fullName>
    </submittedName>
</protein>
<dbReference type="OrthoDB" id="10254221at2759"/>
<evidence type="ECO:0000313" key="2">
    <source>
        <dbReference type="EMBL" id="CAG8556139.1"/>
    </source>
</evidence>
<evidence type="ECO:0000259" key="1">
    <source>
        <dbReference type="Pfam" id="PF13460"/>
    </source>
</evidence>
<dbReference type="PANTHER" id="PTHR15020:SF50">
    <property type="entry name" value="UPF0659 PROTEIN YMR090W"/>
    <property type="match status" value="1"/>
</dbReference>
<feature type="domain" description="NAD(P)-binding" evidence="1">
    <location>
        <begin position="42"/>
        <end position="240"/>
    </location>
</feature>
<gene>
    <name evidence="2" type="ORF">AGERDE_LOCUS6918</name>
</gene>
<dbReference type="InterPro" id="IPR036291">
    <property type="entry name" value="NAD(P)-bd_dom_sf"/>
</dbReference>
<dbReference type="SUPFAM" id="SSF51735">
    <property type="entry name" value="NAD(P)-binding Rossmann-fold domains"/>
    <property type="match status" value="1"/>
</dbReference>
<comment type="caution">
    <text evidence="2">The sequence shown here is derived from an EMBL/GenBank/DDBJ whole genome shotgun (WGS) entry which is preliminary data.</text>
</comment>
<dbReference type="AlphaFoldDB" id="A0A9N9B5R9"/>
<dbReference type="InterPro" id="IPR016040">
    <property type="entry name" value="NAD(P)-bd_dom"/>
</dbReference>
<reference evidence="2" key="1">
    <citation type="submission" date="2021-06" db="EMBL/GenBank/DDBJ databases">
        <authorList>
            <person name="Kallberg Y."/>
            <person name="Tangrot J."/>
            <person name="Rosling A."/>
        </authorList>
    </citation>
    <scope>NUCLEOTIDE SEQUENCE</scope>
    <source>
        <strain evidence="2">MT106</strain>
    </source>
</reference>
<proteinExistence type="predicted"/>
<dbReference type="Proteomes" id="UP000789831">
    <property type="component" value="Unassembled WGS sequence"/>
</dbReference>
<name>A0A9N9B5R9_9GLOM</name>
<keyword evidence="3" id="KW-1185">Reference proteome</keyword>
<dbReference type="Gene3D" id="3.40.50.720">
    <property type="entry name" value="NAD(P)-binding Rossmann-like Domain"/>
    <property type="match status" value="1"/>
</dbReference>